<reference evidence="2" key="1">
    <citation type="submission" date="2018-12" db="EMBL/GenBank/DDBJ databases">
        <title>Tengunoibacter tsumagoiensis gen. nov., sp. nov., Dictyobacter kobayashii sp. nov., D. alpinus sp. nov., and D. joshuensis sp. nov. and description of Dictyobacteraceae fam. nov. within the order Ktedonobacterales isolated from Tengu-no-mugimeshi.</title>
        <authorList>
            <person name="Wang C.M."/>
            <person name="Zheng Y."/>
            <person name="Sakai Y."/>
            <person name="Toyoda A."/>
            <person name="Minakuchi Y."/>
            <person name="Abe K."/>
            <person name="Yokota A."/>
            <person name="Yabe S."/>
        </authorList>
    </citation>
    <scope>NUCLEOTIDE SEQUENCE [LARGE SCALE GENOMIC DNA]</scope>
    <source>
        <strain evidence="2">Uno3</strain>
    </source>
</reference>
<comment type="caution">
    <text evidence="1">The sequence shown here is derived from an EMBL/GenBank/DDBJ whole genome shotgun (WGS) entry which is preliminary data.</text>
</comment>
<dbReference type="PROSITE" id="PS51257">
    <property type="entry name" value="PROKAR_LIPOPROTEIN"/>
    <property type="match status" value="1"/>
</dbReference>
<gene>
    <name evidence="1" type="ORF">KTT_56200</name>
</gene>
<organism evidence="1 2">
    <name type="scientific">Tengunoibacter tsumagoiensis</name>
    <dbReference type="NCBI Taxonomy" id="2014871"/>
    <lineage>
        <taxon>Bacteria</taxon>
        <taxon>Bacillati</taxon>
        <taxon>Chloroflexota</taxon>
        <taxon>Ktedonobacteria</taxon>
        <taxon>Ktedonobacterales</taxon>
        <taxon>Dictyobacteraceae</taxon>
        <taxon>Tengunoibacter</taxon>
    </lineage>
</organism>
<name>A0A402AA35_9CHLR</name>
<proteinExistence type="predicted"/>
<evidence type="ECO:0000313" key="1">
    <source>
        <dbReference type="EMBL" id="GCE15761.1"/>
    </source>
</evidence>
<dbReference type="EMBL" id="BIFR01000002">
    <property type="protein sequence ID" value="GCE15761.1"/>
    <property type="molecule type" value="Genomic_DNA"/>
</dbReference>
<dbReference type="AlphaFoldDB" id="A0A402AA35"/>
<dbReference type="Proteomes" id="UP000287352">
    <property type="component" value="Unassembled WGS sequence"/>
</dbReference>
<protein>
    <submittedName>
        <fullName evidence="1">Uncharacterized protein</fullName>
    </submittedName>
</protein>
<evidence type="ECO:0000313" key="2">
    <source>
        <dbReference type="Proteomes" id="UP000287352"/>
    </source>
</evidence>
<accession>A0A402AA35</accession>
<sequence length="49" mass="5234">MMNRTLHSIHVDVDSFLSPGWGASCPISKGIILESGKIGPDLTAFHAIL</sequence>
<keyword evidence="2" id="KW-1185">Reference proteome</keyword>